<proteinExistence type="predicted"/>
<comment type="caution">
    <text evidence="1">The sequence shown here is derived from an EMBL/GenBank/DDBJ whole genome shotgun (WGS) entry which is preliminary data.</text>
</comment>
<name>A0A9R1WJ12_LACSA</name>
<dbReference type="Pfam" id="PF03004">
    <property type="entry name" value="Transposase_24"/>
    <property type="match status" value="1"/>
</dbReference>
<evidence type="ECO:0000313" key="1">
    <source>
        <dbReference type="EMBL" id="KAJ0223331.1"/>
    </source>
</evidence>
<gene>
    <name evidence="1" type="ORF">LSAT_V11C200082230</name>
</gene>
<dbReference type="InterPro" id="IPR004252">
    <property type="entry name" value="Probable_transposase_24"/>
</dbReference>
<organism evidence="1 2">
    <name type="scientific">Lactuca sativa</name>
    <name type="common">Garden lettuce</name>
    <dbReference type="NCBI Taxonomy" id="4236"/>
    <lineage>
        <taxon>Eukaryota</taxon>
        <taxon>Viridiplantae</taxon>
        <taxon>Streptophyta</taxon>
        <taxon>Embryophyta</taxon>
        <taxon>Tracheophyta</taxon>
        <taxon>Spermatophyta</taxon>
        <taxon>Magnoliopsida</taxon>
        <taxon>eudicotyledons</taxon>
        <taxon>Gunneridae</taxon>
        <taxon>Pentapetalae</taxon>
        <taxon>asterids</taxon>
        <taxon>campanulids</taxon>
        <taxon>Asterales</taxon>
        <taxon>Asteraceae</taxon>
        <taxon>Cichorioideae</taxon>
        <taxon>Cichorieae</taxon>
        <taxon>Lactucinae</taxon>
        <taxon>Lactuca</taxon>
    </lineage>
</organism>
<protein>
    <submittedName>
        <fullName evidence="1">Uncharacterized protein</fullName>
    </submittedName>
</protein>
<dbReference type="EMBL" id="NBSK02000002">
    <property type="protein sequence ID" value="KAJ0223331.1"/>
    <property type="molecule type" value="Genomic_DNA"/>
</dbReference>
<accession>A0A9R1WJ12</accession>
<evidence type="ECO:0000313" key="2">
    <source>
        <dbReference type="Proteomes" id="UP000235145"/>
    </source>
</evidence>
<reference evidence="1 2" key="1">
    <citation type="journal article" date="2017" name="Nat. Commun.">
        <title>Genome assembly with in vitro proximity ligation data and whole-genome triplication in lettuce.</title>
        <authorList>
            <person name="Reyes-Chin-Wo S."/>
            <person name="Wang Z."/>
            <person name="Yang X."/>
            <person name="Kozik A."/>
            <person name="Arikit S."/>
            <person name="Song C."/>
            <person name="Xia L."/>
            <person name="Froenicke L."/>
            <person name="Lavelle D.O."/>
            <person name="Truco M.J."/>
            <person name="Xia R."/>
            <person name="Zhu S."/>
            <person name="Xu C."/>
            <person name="Xu H."/>
            <person name="Xu X."/>
            <person name="Cox K."/>
            <person name="Korf I."/>
            <person name="Meyers B.C."/>
            <person name="Michelmore R.W."/>
        </authorList>
    </citation>
    <scope>NUCLEOTIDE SEQUENCE [LARGE SCALE GENOMIC DNA]</scope>
    <source>
        <strain evidence="2">cv. Salinas</strain>
        <tissue evidence="1">Seedlings</tissue>
    </source>
</reference>
<sequence>MEGDIGLLLTTNDITEQTSKRCSRAKEIRKSLKNMHTAGPKSFARIRDEMKNEDPNKEFPTLSQMFERTRKKTDGHVYVDTYDDTTNKIVSLYFNFTIIFPFNSKQSF</sequence>
<dbReference type="PANTHER" id="PTHR33144:SF16">
    <property type="entry name" value="OS02G0129000 PROTEIN"/>
    <property type="match status" value="1"/>
</dbReference>
<dbReference type="Proteomes" id="UP000235145">
    <property type="component" value="Unassembled WGS sequence"/>
</dbReference>
<dbReference type="AlphaFoldDB" id="A0A9R1WJ12"/>
<dbReference type="PANTHER" id="PTHR33144">
    <property type="entry name" value="OS10G0409366 PROTEIN-RELATED"/>
    <property type="match status" value="1"/>
</dbReference>
<keyword evidence="2" id="KW-1185">Reference proteome</keyword>